<comment type="caution">
    <text evidence="3">The sequence shown here is derived from an EMBL/GenBank/DDBJ whole genome shotgun (WGS) entry which is preliminary data.</text>
</comment>
<feature type="chain" id="PRO_5045681026" evidence="1">
    <location>
        <begin position="23"/>
        <end position="289"/>
    </location>
</feature>
<dbReference type="InterPro" id="IPR013658">
    <property type="entry name" value="SGL"/>
</dbReference>
<reference evidence="3" key="1">
    <citation type="thesis" date="2020" institute="Technische Universitat Dresden" country="Dresden, Germany">
        <title>The Agarolytic System of Microbulbifer elongatus PORT2, Isolated from Batu Karas, Pangandaran West Java Indonesia.</title>
        <authorList>
            <person name="Anggraeni S.R."/>
        </authorList>
    </citation>
    <scope>NUCLEOTIDE SEQUENCE</scope>
    <source>
        <strain evidence="3">PORT2</strain>
    </source>
</reference>
<organism evidence="3 4">
    <name type="scientific">Microbulbifer elongatus</name>
    <dbReference type="NCBI Taxonomy" id="86173"/>
    <lineage>
        <taxon>Bacteria</taxon>
        <taxon>Pseudomonadati</taxon>
        <taxon>Pseudomonadota</taxon>
        <taxon>Gammaproteobacteria</taxon>
        <taxon>Cellvibrionales</taxon>
        <taxon>Microbulbiferaceae</taxon>
        <taxon>Microbulbifer</taxon>
    </lineage>
</organism>
<feature type="domain" description="SMP-30/Gluconolactonase/LRE-like region" evidence="2">
    <location>
        <begin position="44"/>
        <end position="276"/>
    </location>
</feature>
<proteinExistence type="predicted"/>
<dbReference type="RefSeq" id="WP_255873327.1">
    <property type="nucleotide sequence ID" value="NZ_JACASI010000012.1"/>
</dbReference>
<dbReference type="Gene3D" id="2.120.10.30">
    <property type="entry name" value="TolB, C-terminal domain"/>
    <property type="match status" value="1"/>
</dbReference>
<dbReference type="SUPFAM" id="SSF63829">
    <property type="entry name" value="Calcium-dependent phosphotriesterase"/>
    <property type="match status" value="1"/>
</dbReference>
<dbReference type="InterPro" id="IPR051262">
    <property type="entry name" value="SMP-30/CGR1_Lactonase"/>
</dbReference>
<dbReference type="Pfam" id="PF08450">
    <property type="entry name" value="SGL"/>
    <property type="match status" value="1"/>
</dbReference>
<dbReference type="PANTHER" id="PTHR47572">
    <property type="entry name" value="LIPOPROTEIN-RELATED"/>
    <property type="match status" value="1"/>
</dbReference>
<keyword evidence="1" id="KW-0732">Signal</keyword>
<keyword evidence="4" id="KW-1185">Reference proteome</keyword>
<dbReference type="EMBL" id="JACASI010000012">
    <property type="protein sequence ID" value="MCQ3828490.1"/>
    <property type="molecule type" value="Genomic_DNA"/>
</dbReference>
<evidence type="ECO:0000259" key="2">
    <source>
        <dbReference type="Pfam" id="PF08450"/>
    </source>
</evidence>
<dbReference type="Proteomes" id="UP001205566">
    <property type="component" value="Unassembled WGS sequence"/>
</dbReference>
<evidence type="ECO:0000313" key="4">
    <source>
        <dbReference type="Proteomes" id="UP001205566"/>
    </source>
</evidence>
<feature type="signal peptide" evidence="1">
    <location>
        <begin position="1"/>
        <end position="22"/>
    </location>
</feature>
<evidence type="ECO:0000313" key="3">
    <source>
        <dbReference type="EMBL" id="MCQ3828490.1"/>
    </source>
</evidence>
<accession>A0ABT1NX75</accession>
<name>A0ABT1NX75_9GAMM</name>
<dbReference type="PANTHER" id="PTHR47572:SF5">
    <property type="entry name" value="BLR2277 PROTEIN"/>
    <property type="match status" value="1"/>
</dbReference>
<dbReference type="InterPro" id="IPR011042">
    <property type="entry name" value="6-blade_b-propeller_TolB-like"/>
</dbReference>
<gene>
    <name evidence="3" type="ORF">HXX02_03455</name>
</gene>
<sequence length="289" mass="31398">MVKTLTTSLLALAIAANAAASAKINEKPDTTDWMPEGSFTSGVEGPVVGQDGSLYAVNYSEQGTIGRVTGKETGEVWLKLPEGSIGNSLRFHQGFLYVADYTGHNVLKIDPATKEIQHRFHNPQMHQPNDISIASNGTIYASDPDWANNSGQLWRISPDGEFTLLEKDMGTTNGIELSPDGKKLYLNESVQRRVWVYDVLENGDIANKQLLIAFDDFGLDGMQTDKLGNLYITRYGAGTLLKVSPAGGILATIRLKGQHPTNIALSADGSTGYVTMQKRGAIEHFSIPR</sequence>
<protein>
    <submittedName>
        <fullName evidence="3">SMP-30/gluconolactonase/LRE family protein</fullName>
    </submittedName>
</protein>
<evidence type="ECO:0000256" key="1">
    <source>
        <dbReference type="SAM" id="SignalP"/>
    </source>
</evidence>